<evidence type="ECO:0000313" key="3">
    <source>
        <dbReference type="EMBL" id="MDQ0908882.1"/>
    </source>
</evidence>
<dbReference type="Gene3D" id="3.40.50.1820">
    <property type="entry name" value="alpha/beta hydrolase"/>
    <property type="match status" value="1"/>
</dbReference>
<evidence type="ECO:0000259" key="2">
    <source>
        <dbReference type="Pfam" id="PF06259"/>
    </source>
</evidence>
<organism evidence="3 4">
    <name type="scientific">Streptomyces canus</name>
    <dbReference type="NCBI Taxonomy" id="58343"/>
    <lineage>
        <taxon>Bacteria</taxon>
        <taxon>Bacillati</taxon>
        <taxon>Actinomycetota</taxon>
        <taxon>Actinomycetes</taxon>
        <taxon>Kitasatosporales</taxon>
        <taxon>Streptomycetaceae</taxon>
        <taxon>Streptomyces</taxon>
        <taxon>Streptomyces aurantiacus group</taxon>
    </lineage>
</organism>
<feature type="domain" description="DUF1023" evidence="2">
    <location>
        <begin position="113"/>
        <end position="281"/>
    </location>
</feature>
<feature type="region of interest" description="Disordered" evidence="1">
    <location>
        <begin position="1"/>
        <end position="24"/>
    </location>
</feature>
<evidence type="ECO:0000256" key="1">
    <source>
        <dbReference type="SAM" id="MobiDB-lite"/>
    </source>
</evidence>
<dbReference type="AlphaFoldDB" id="A0AAW8FFH1"/>
<feature type="compositionally biased region" description="Basic and acidic residues" evidence="1">
    <location>
        <begin position="7"/>
        <end position="24"/>
    </location>
</feature>
<accession>A0AAW8FFH1</accession>
<evidence type="ECO:0000313" key="4">
    <source>
        <dbReference type="Proteomes" id="UP001234216"/>
    </source>
</evidence>
<dbReference type="Proteomes" id="UP001234216">
    <property type="component" value="Unassembled WGS sequence"/>
</dbReference>
<dbReference type="InterPro" id="IPR029058">
    <property type="entry name" value="AB_hydrolase_fold"/>
</dbReference>
<reference evidence="3" key="1">
    <citation type="submission" date="2023-07" db="EMBL/GenBank/DDBJ databases">
        <title>Comparative genomics of wheat-associated soil bacteria to identify genetic determinants of phenazine resistance.</title>
        <authorList>
            <person name="Mouncey N."/>
        </authorList>
    </citation>
    <scope>NUCLEOTIDE SEQUENCE</scope>
    <source>
        <strain evidence="3">V4I22</strain>
    </source>
</reference>
<proteinExistence type="predicted"/>
<protein>
    <recommendedName>
        <fullName evidence="2">DUF1023 domain-containing protein</fullName>
    </recommendedName>
</protein>
<name>A0AAW8FFH1_9ACTN</name>
<dbReference type="SUPFAM" id="SSF53474">
    <property type="entry name" value="alpha/beta-Hydrolases"/>
    <property type="match status" value="1"/>
</dbReference>
<sequence>MGSSWRGGREGRADARRHRGDDRRSHRWRRVLLATLVMVAVVAPLSAAVRPEIPAPSPATLPELTTSTLDRTYAANTANAAEAARMAAAHGDTHRAEADREMAAPGRHLLTFDGRGPGRATEVCGDLARADHVAVLVPGSDTSLDTYDRFRAAAAALQRQLTGTAPHGTRTAVVAWLGYRTPDTVSTTVLTTDRADEAAPHLRAFIRRLQGVVGRPTTVSLVCHSYGTVVCARAASHLDIDALALVGSPGTGADTAAALHTPARIWAARGKDDWVGEVPHVRTDLFGVTVGFGTDPVSPAFGAHVFAAGEGGHSDYFSPGSVSLTNLARIVLGDTAEVTRA</sequence>
<dbReference type="InterPro" id="IPR010427">
    <property type="entry name" value="DUF1023"/>
</dbReference>
<gene>
    <name evidence="3" type="ORF">QFZ22_004867</name>
</gene>
<dbReference type="EMBL" id="JAUSZV010000005">
    <property type="protein sequence ID" value="MDQ0908882.1"/>
    <property type="molecule type" value="Genomic_DNA"/>
</dbReference>
<dbReference type="Pfam" id="PF06259">
    <property type="entry name" value="Abhydrolase_8"/>
    <property type="match status" value="1"/>
</dbReference>
<comment type="caution">
    <text evidence="3">The sequence shown here is derived from an EMBL/GenBank/DDBJ whole genome shotgun (WGS) entry which is preliminary data.</text>
</comment>